<evidence type="ECO:0000313" key="2">
    <source>
        <dbReference type="EMBL" id="SFO82865.1"/>
    </source>
</evidence>
<sequence length="113" mass="10968">MLKKIGFATGAVAAGILLFGGTASAGIPGPHHGADGQAGLANLDNTDVLHTVNATLGLCGNDVNVLGVQVPVRHSLDGIGVPVLSPGANKAAGQSPYNCAAGAVTDGGSVQHH</sequence>
<keyword evidence="1" id="KW-0732">Signal</keyword>
<dbReference type="Proteomes" id="UP000199137">
    <property type="component" value="Unassembled WGS sequence"/>
</dbReference>
<organism evidence="2 3">
    <name type="scientific">Amycolatopsis rubida</name>
    <dbReference type="NCBI Taxonomy" id="112413"/>
    <lineage>
        <taxon>Bacteria</taxon>
        <taxon>Bacillati</taxon>
        <taxon>Actinomycetota</taxon>
        <taxon>Actinomycetes</taxon>
        <taxon>Pseudonocardiales</taxon>
        <taxon>Pseudonocardiaceae</taxon>
        <taxon>Amycolatopsis</taxon>
    </lineage>
</organism>
<dbReference type="EMBL" id="FOWC01000003">
    <property type="protein sequence ID" value="SFO82865.1"/>
    <property type="molecule type" value="Genomic_DNA"/>
</dbReference>
<proteinExistence type="predicted"/>
<dbReference type="STRING" id="112413.SAMN05421854_103133"/>
<evidence type="ECO:0000313" key="3">
    <source>
        <dbReference type="Proteomes" id="UP000199137"/>
    </source>
</evidence>
<accession>A0A1I5KCV3</accession>
<dbReference type="AlphaFoldDB" id="A0A1I5KCV3"/>
<protein>
    <recommendedName>
        <fullName evidence="4">DUF320 domain-containing protein</fullName>
    </recommendedName>
</protein>
<feature type="signal peptide" evidence="1">
    <location>
        <begin position="1"/>
        <end position="25"/>
    </location>
</feature>
<gene>
    <name evidence="2" type="ORF">SAMN05421854_103133</name>
</gene>
<dbReference type="OrthoDB" id="3627717at2"/>
<evidence type="ECO:0000256" key="1">
    <source>
        <dbReference type="SAM" id="SignalP"/>
    </source>
</evidence>
<evidence type="ECO:0008006" key="4">
    <source>
        <dbReference type="Google" id="ProtNLM"/>
    </source>
</evidence>
<dbReference type="RefSeq" id="WP_093573521.1">
    <property type="nucleotide sequence ID" value="NZ_FOWC01000003.1"/>
</dbReference>
<reference evidence="2 3" key="1">
    <citation type="submission" date="2016-10" db="EMBL/GenBank/DDBJ databases">
        <authorList>
            <person name="de Groot N.N."/>
        </authorList>
    </citation>
    <scope>NUCLEOTIDE SEQUENCE [LARGE SCALE GENOMIC DNA]</scope>
    <source>
        <strain evidence="2 3">DSM 44637</strain>
    </source>
</reference>
<name>A0A1I5KCV3_9PSEU</name>
<feature type="chain" id="PRO_5011699515" description="DUF320 domain-containing protein" evidence="1">
    <location>
        <begin position="26"/>
        <end position="113"/>
    </location>
</feature>